<keyword evidence="2" id="KW-0472">Membrane</keyword>
<keyword evidence="2" id="KW-1133">Transmembrane helix</keyword>
<accession>A0A3B0WGU9</accession>
<evidence type="ECO:0000256" key="1">
    <source>
        <dbReference type="SAM" id="MobiDB-lite"/>
    </source>
</evidence>
<gene>
    <name evidence="3" type="ORF">MNBD_GAMMA05-2376</name>
</gene>
<name>A0A3B0WGU9_9ZZZZ</name>
<feature type="compositionally biased region" description="Basic and acidic residues" evidence="1">
    <location>
        <begin position="1"/>
        <end position="10"/>
    </location>
</feature>
<proteinExistence type="predicted"/>
<keyword evidence="2" id="KW-0812">Transmembrane</keyword>
<feature type="transmembrane region" description="Helical" evidence="2">
    <location>
        <begin position="116"/>
        <end position="134"/>
    </location>
</feature>
<dbReference type="EMBL" id="UOFE01000048">
    <property type="protein sequence ID" value="VAW55258.1"/>
    <property type="molecule type" value="Genomic_DNA"/>
</dbReference>
<feature type="compositionally biased region" description="Basic and acidic residues" evidence="1">
    <location>
        <begin position="49"/>
        <end position="58"/>
    </location>
</feature>
<organism evidence="3">
    <name type="scientific">hydrothermal vent metagenome</name>
    <dbReference type="NCBI Taxonomy" id="652676"/>
    <lineage>
        <taxon>unclassified sequences</taxon>
        <taxon>metagenomes</taxon>
        <taxon>ecological metagenomes</taxon>
    </lineage>
</organism>
<feature type="non-terminal residue" evidence="3">
    <location>
        <position position="135"/>
    </location>
</feature>
<dbReference type="AlphaFoldDB" id="A0A3B0WGU9"/>
<evidence type="ECO:0000256" key="2">
    <source>
        <dbReference type="SAM" id="Phobius"/>
    </source>
</evidence>
<evidence type="ECO:0000313" key="3">
    <source>
        <dbReference type="EMBL" id="VAW55258.1"/>
    </source>
</evidence>
<protein>
    <submittedName>
        <fullName evidence="3">Uncharacterized protein</fullName>
    </submittedName>
</protein>
<sequence>MTDKKTDKPTVKKATSSKTAVSKAAAASTSAIEKAAASKSSDIKSAAKKISEADKKDANSAIKSKSSSDDLKARASKAKQRAQEKILDKAYVSDKPTDPLERLANTFDSSAKRWEMVVYPSLFAFVLLAGYGFFL</sequence>
<feature type="region of interest" description="Disordered" evidence="1">
    <location>
        <begin position="1"/>
        <end position="79"/>
    </location>
</feature>
<feature type="compositionally biased region" description="Low complexity" evidence="1">
    <location>
        <begin position="12"/>
        <end position="44"/>
    </location>
</feature>
<reference evidence="3" key="1">
    <citation type="submission" date="2018-06" db="EMBL/GenBank/DDBJ databases">
        <authorList>
            <person name="Zhirakovskaya E."/>
        </authorList>
    </citation>
    <scope>NUCLEOTIDE SEQUENCE</scope>
</reference>